<dbReference type="STRING" id="448385.sce9152"/>
<dbReference type="EMBL" id="AM746676">
    <property type="protein sequence ID" value="CAN99325.1"/>
    <property type="molecule type" value="Genomic_DNA"/>
</dbReference>
<dbReference type="PROSITE" id="PS50042">
    <property type="entry name" value="CNMP_BINDING_3"/>
    <property type="match status" value="1"/>
</dbReference>
<protein>
    <submittedName>
        <fullName evidence="8">Transport/regulator protein</fullName>
    </submittedName>
</protein>
<proteinExistence type="predicted"/>
<keyword evidence="2 5" id="KW-0812">Transmembrane</keyword>
<evidence type="ECO:0000259" key="6">
    <source>
        <dbReference type="PROSITE" id="PS50042"/>
    </source>
</evidence>
<dbReference type="Gene3D" id="2.60.120.10">
    <property type="entry name" value="Jelly Rolls"/>
    <property type="match status" value="1"/>
</dbReference>
<feature type="transmembrane region" description="Helical" evidence="5">
    <location>
        <begin position="155"/>
        <end position="176"/>
    </location>
</feature>
<dbReference type="SUPFAM" id="SSF51206">
    <property type="entry name" value="cAMP-binding domain-like"/>
    <property type="match status" value="1"/>
</dbReference>
<evidence type="ECO:0000256" key="2">
    <source>
        <dbReference type="ARBA" id="ARBA00022692"/>
    </source>
</evidence>
<feature type="transmembrane region" description="Helical" evidence="5">
    <location>
        <begin position="356"/>
        <end position="377"/>
    </location>
</feature>
<gene>
    <name evidence="8" type="ordered locus">sce9152</name>
</gene>
<dbReference type="SMART" id="SM00100">
    <property type="entry name" value="cNMP"/>
    <property type="match status" value="1"/>
</dbReference>
<dbReference type="GO" id="GO:0016020">
    <property type="term" value="C:membrane"/>
    <property type="evidence" value="ECO:0007669"/>
    <property type="project" value="UniProtKB-SubCell"/>
</dbReference>
<dbReference type="Pfam" id="PF00916">
    <property type="entry name" value="Sulfate_transp"/>
    <property type="match status" value="1"/>
</dbReference>
<dbReference type="HOGENOM" id="CLU_003182_4_2_7"/>
<dbReference type="BioCyc" id="SCEL448385:SCE_RS46845-MONOMER"/>
<dbReference type="InterPro" id="IPR011547">
    <property type="entry name" value="SLC26A/SulP_dom"/>
</dbReference>
<reference evidence="8 9" key="1">
    <citation type="journal article" date="2007" name="Nat. Biotechnol.">
        <title>Complete genome sequence of the myxobacterium Sorangium cellulosum.</title>
        <authorList>
            <person name="Schneiker S."/>
            <person name="Perlova O."/>
            <person name="Kaiser O."/>
            <person name="Gerth K."/>
            <person name="Alici A."/>
            <person name="Altmeyer M.O."/>
            <person name="Bartels D."/>
            <person name="Bekel T."/>
            <person name="Beyer S."/>
            <person name="Bode E."/>
            <person name="Bode H.B."/>
            <person name="Bolten C.J."/>
            <person name="Choudhuri J.V."/>
            <person name="Doss S."/>
            <person name="Elnakady Y.A."/>
            <person name="Frank B."/>
            <person name="Gaigalat L."/>
            <person name="Goesmann A."/>
            <person name="Groeger C."/>
            <person name="Gross F."/>
            <person name="Jelsbak L."/>
            <person name="Jelsbak L."/>
            <person name="Kalinowski J."/>
            <person name="Kegler C."/>
            <person name="Knauber T."/>
            <person name="Konietzny S."/>
            <person name="Kopp M."/>
            <person name="Krause L."/>
            <person name="Krug D."/>
            <person name="Linke B."/>
            <person name="Mahmud T."/>
            <person name="Martinez-Arias R."/>
            <person name="McHardy A.C."/>
            <person name="Merai M."/>
            <person name="Meyer F."/>
            <person name="Mormann S."/>
            <person name="Munoz-Dorado J."/>
            <person name="Perez J."/>
            <person name="Pradella S."/>
            <person name="Rachid S."/>
            <person name="Raddatz G."/>
            <person name="Rosenau F."/>
            <person name="Rueckert C."/>
            <person name="Sasse F."/>
            <person name="Scharfe M."/>
            <person name="Schuster S.C."/>
            <person name="Suen G."/>
            <person name="Treuner-Lange A."/>
            <person name="Velicer G.J."/>
            <person name="Vorholter F.-J."/>
            <person name="Weissman K.J."/>
            <person name="Welch R.D."/>
            <person name="Wenzel S.C."/>
            <person name="Whitworth D.E."/>
            <person name="Wilhelm S."/>
            <person name="Wittmann C."/>
            <person name="Bloecker H."/>
            <person name="Puehler A."/>
            <person name="Mueller R."/>
        </authorList>
    </citation>
    <scope>NUCLEOTIDE SEQUENCE [LARGE SCALE GENOMIC DNA]</scope>
    <source>
        <strain evidence="9">So ce56</strain>
    </source>
</reference>
<dbReference type="PROSITE" id="PS50801">
    <property type="entry name" value="STAS"/>
    <property type="match status" value="1"/>
</dbReference>
<dbReference type="Gene3D" id="3.30.750.24">
    <property type="entry name" value="STAS domain"/>
    <property type="match status" value="1"/>
</dbReference>
<evidence type="ECO:0000256" key="4">
    <source>
        <dbReference type="ARBA" id="ARBA00023136"/>
    </source>
</evidence>
<keyword evidence="4 5" id="KW-0472">Membrane</keyword>
<feature type="domain" description="STAS" evidence="7">
    <location>
        <begin position="484"/>
        <end position="589"/>
    </location>
</feature>
<feature type="domain" description="Cyclic nucleotide-binding" evidence="6">
    <location>
        <begin position="626"/>
        <end position="714"/>
    </location>
</feature>
<organism evidence="8 9">
    <name type="scientific">Sorangium cellulosum (strain So ce56)</name>
    <name type="common">Polyangium cellulosum (strain So ce56)</name>
    <dbReference type="NCBI Taxonomy" id="448385"/>
    <lineage>
        <taxon>Bacteria</taxon>
        <taxon>Pseudomonadati</taxon>
        <taxon>Myxococcota</taxon>
        <taxon>Polyangia</taxon>
        <taxon>Polyangiales</taxon>
        <taxon>Polyangiaceae</taxon>
        <taxon>Sorangium</taxon>
    </lineage>
</organism>
<evidence type="ECO:0000256" key="5">
    <source>
        <dbReference type="SAM" id="Phobius"/>
    </source>
</evidence>
<feature type="transmembrane region" description="Helical" evidence="5">
    <location>
        <begin position="64"/>
        <end position="83"/>
    </location>
</feature>
<keyword evidence="9" id="KW-1185">Reference proteome</keyword>
<feature type="transmembrane region" description="Helical" evidence="5">
    <location>
        <begin position="383"/>
        <end position="401"/>
    </location>
</feature>
<dbReference type="Pfam" id="PF01740">
    <property type="entry name" value="STAS"/>
    <property type="match status" value="1"/>
</dbReference>
<dbReference type="KEGG" id="scl:sce9152"/>
<feature type="transmembrane region" description="Helical" evidence="5">
    <location>
        <begin position="123"/>
        <end position="143"/>
    </location>
</feature>
<dbReference type="CDD" id="cd00038">
    <property type="entry name" value="CAP_ED"/>
    <property type="match status" value="1"/>
</dbReference>
<evidence type="ECO:0000313" key="9">
    <source>
        <dbReference type="Proteomes" id="UP000002139"/>
    </source>
</evidence>
<dbReference type="CDD" id="cd07042">
    <property type="entry name" value="STAS_SulP_like_sulfate_transporter"/>
    <property type="match status" value="1"/>
</dbReference>
<dbReference type="AlphaFoldDB" id="A9GD92"/>
<dbReference type="InterPro" id="IPR014710">
    <property type="entry name" value="RmlC-like_jellyroll"/>
</dbReference>
<dbReference type="InterPro" id="IPR018490">
    <property type="entry name" value="cNMP-bd_dom_sf"/>
</dbReference>
<dbReference type="OrthoDB" id="9771198at2"/>
<dbReference type="PANTHER" id="PTHR43310:SF4">
    <property type="entry name" value="AFR304WP"/>
    <property type="match status" value="1"/>
</dbReference>
<comment type="subcellular location">
    <subcellularLocation>
        <location evidence="1">Membrane</location>
        <topology evidence="1">Multi-pass membrane protein</topology>
    </subcellularLocation>
</comment>
<evidence type="ECO:0000259" key="7">
    <source>
        <dbReference type="PROSITE" id="PS50801"/>
    </source>
</evidence>
<dbReference type="InterPro" id="IPR002645">
    <property type="entry name" value="STAS_dom"/>
</dbReference>
<accession>A9GD92</accession>
<dbReference type="Proteomes" id="UP000002139">
    <property type="component" value="Chromosome"/>
</dbReference>
<feature type="transmembrane region" description="Helical" evidence="5">
    <location>
        <begin position="413"/>
        <end position="446"/>
    </location>
</feature>
<dbReference type="SUPFAM" id="SSF52091">
    <property type="entry name" value="SpoIIaa-like"/>
    <property type="match status" value="1"/>
</dbReference>
<dbReference type="InterPro" id="IPR018488">
    <property type="entry name" value="cNMP-bd_CS"/>
</dbReference>
<dbReference type="eggNOG" id="COG0659">
    <property type="taxonomic scope" value="Bacteria"/>
</dbReference>
<feature type="transmembrane region" description="Helical" evidence="5">
    <location>
        <begin position="279"/>
        <end position="303"/>
    </location>
</feature>
<name>A9GD92_SORC5</name>
<dbReference type="eggNOG" id="COG0664">
    <property type="taxonomic scope" value="Bacteria"/>
</dbReference>
<feature type="transmembrane region" description="Helical" evidence="5">
    <location>
        <begin position="95"/>
        <end position="111"/>
    </location>
</feature>
<dbReference type="PANTHER" id="PTHR43310">
    <property type="entry name" value="SULFATE TRANSPORTER YBAR-RELATED"/>
    <property type="match status" value="1"/>
</dbReference>
<sequence length="749" mass="80801">MTRQATKESPALLNEELLEKAKPSKLMPAVIAGMVSGTLVVSFDISLGALIFNHGLAEYLSRGIGIILISSVIVGVIVSLLSSYKPVIAAPQEDAAVILASMAAAITTGIAQKDPTASPFPTVVAAIAITSVVAGGFFLLLGLLRLGILVRFIPYPVAGGFIAGAGWLLLQGSISVMSGQPSTLDIFPSVVMDPELLKRVLPGLVFGVLLLLVLRRFSSLLLLPVLLGGSIVVFYVSLGLAGVSVQQVLDSGWLLGPFPTASLWPPIGASDFGKVDWSVLFGSAGNMAAVTIMAAITVLLSASGVELATEQEIDLDRELRATGVANIVTGLFGGMVGYLSLAESSMSYKAGSNSRVSGLVAAAISCVVLFVGADAILYFPRPVLGGLIAYLGFHFLINTLYEGWFRLRRIEYFVIVVILLVVAVRGFLVGIGVGLGVSFILFALSYSRIEVVRNAISGVYLRSNVARSDGEEMTLTERAKQLNVLQLQGYIFFGTAYNLLSTAQQRIQSEEGEVRYLLLDFRHVNGIDSSAIASFLRLRRLAKAHSVKLIFTEVRVDIRNHLERGEVFVGDDDEVCRIYPDLDRGLEACEKEIIADAPPSMLPPPMLFYDLQDVFGGRPGMLRFKDYLERVELPDGFDLFRAGDVSKDLYLIESGELTAWLEIDGKKVKRLRTMGPGSVVGESGLYMGEKRSATVTASRQSTLYRLTEEALQRMTEEAPELAAAFHHFVVTLLARRIVHSTGPVKSLFN</sequence>
<dbReference type="PROSITE" id="PS00889">
    <property type="entry name" value="CNMP_BINDING_2"/>
    <property type="match status" value="1"/>
</dbReference>
<feature type="transmembrane region" description="Helical" evidence="5">
    <location>
        <begin position="251"/>
        <end position="267"/>
    </location>
</feature>
<dbReference type="InterPro" id="IPR052706">
    <property type="entry name" value="Membrane-Transporter-like"/>
</dbReference>
<feature type="transmembrane region" description="Helical" evidence="5">
    <location>
        <begin position="323"/>
        <end position="344"/>
    </location>
</feature>
<feature type="transmembrane region" description="Helical" evidence="5">
    <location>
        <begin position="29"/>
        <end position="52"/>
    </location>
</feature>
<feature type="transmembrane region" description="Helical" evidence="5">
    <location>
        <begin position="221"/>
        <end position="245"/>
    </location>
</feature>
<dbReference type="InterPro" id="IPR036513">
    <property type="entry name" value="STAS_dom_sf"/>
</dbReference>
<dbReference type="InterPro" id="IPR000595">
    <property type="entry name" value="cNMP-bd_dom"/>
</dbReference>
<evidence type="ECO:0000256" key="3">
    <source>
        <dbReference type="ARBA" id="ARBA00022989"/>
    </source>
</evidence>
<keyword evidence="3 5" id="KW-1133">Transmembrane helix</keyword>
<dbReference type="Pfam" id="PF00027">
    <property type="entry name" value="cNMP_binding"/>
    <property type="match status" value="1"/>
</dbReference>
<evidence type="ECO:0000313" key="8">
    <source>
        <dbReference type="EMBL" id="CAN99325.1"/>
    </source>
</evidence>
<feature type="transmembrane region" description="Helical" evidence="5">
    <location>
        <begin position="196"/>
        <end position="214"/>
    </location>
</feature>
<evidence type="ECO:0000256" key="1">
    <source>
        <dbReference type="ARBA" id="ARBA00004141"/>
    </source>
</evidence>